<dbReference type="Pfam" id="PF08240">
    <property type="entry name" value="ADH_N"/>
    <property type="match status" value="1"/>
</dbReference>
<evidence type="ECO:0000256" key="2">
    <source>
        <dbReference type="ARBA" id="ARBA00008072"/>
    </source>
</evidence>
<dbReference type="InterPro" id="IPR020843">
    <property type="entry name" value="ER"/>
</dbReference>
<gene>
    <name evidence="9" type="ordered locus">PFREUD_19130</name>
</gene>
<reference evidence="9 10" key="1">
    <citation type="journal article" date="2010" name="PLoS ONE">
        <title>The complete genome of Propionibacterium freudenreichii CIRM-BIA1, a hardy actinobacterium with food and probiotic applications.</title>
        <authorList>
            <person name="Falentin H."/>
            <person name="Deutsch S.M."/>
            <person name="Jan G."/>
            <person name="Loux V."/>
            <person name="Thierry A."/>
            <person name="Parayre S."/>
            <person name="Maillard M.B."/>
            <person name="Dherbecourt J."/>
            <person name="Cousin F.J."/>
            <person name="Jardin J."/>
            <person name="Siguier P."/>
            <person name="Couloux A."/>
            <person name="Barbe V."/>
            <person name="Vacherie B."/>
            <person name="Wincker P."/>
            <person name="Gibrat J.F."/>
            <person name="Gaillardin C."/>
            <person name="Lortal S."/>
        </authorList>
    </citation>
    <scope>NUCLEOTIDE SEQUENCE [LARGE SCALE GENOMIC DNA]</scope>
    <source>
        <strain evidence="10">ATCC 9614 / DSM 4902 / CIP 103027 / NCIMB 8099 / CIRM-BIA1</strain>
    </source>
</reference>
<comment type="similarity">
    <text evidence="2">Belongs to the zinc-containing alcohol dehydrogenase family.</text>
</comment>
<comment type="cofactor">
    <cofactor evidence="1">
        <name>Zn(2+)</name>
        <dbReference type="ChEBI" id="CHEBI:29105"/>
    </cofactor>
</comment>
<feature type="domain" description="Cytochrome c" evidence="8">
    <location>
        <begin position="36"/>
        <end position="250"/>
    </location>
</feature>
<keyword evidence="6 7" id="KW-0408">Iron</keyword>
<dbReference type="Proteomes" id="UP000000936">
    <property type="component" value="Chromosome"/>
</dbReference>
<dbReference type="eggNOG" id="COG1062">
    <property type="taxonomic scope" value="Bacteria"/>
</dbReference>
<evidence type="ECO:0000256" key="4">
    <source>
        <dbReference type="ARBA" id="ARBA00022833"/>
    </source>
</evidence>
<evidence type="ECO:0000259" key="8">
    <source>
        <dbReference type="PROSITE" id="PS51007"/>
    </source>
</evidence>
<dbReference type="Gene3D" id="3.40.50.720">
    <property type="entry name" value="NAD(P)-binding Rossmann-like Domain"/>
    <property type="match status" value="1"/>
</dbReference>
<dbReference type="PANTHER" id="PTHR43350:SF2">
    <property type="entry name" value="GROES-LIKE ZINC-BINDING ALCOHOL DEHYDROGENASE FAMILY PROTEIN"/>
    <property type="match status" value="1"/>
</dbReference>
<dbReference type="GO" id="GO:0046872">
    <property type="term" value="F:metal ion binding"/>
    <property type="evidence" value="ECO:0007669"/>
    <property type="project" value="UniProtKB-KW"/>
</dbReference>
<dbReference type="KEGG" id="pfr:PFREUD_19130"/>
<evidence type="ECO:0000256" key="1">
    <source>
        <dbReference type="ARBA" id="ARBA00001947"/>
    </source>
</evidence>
<keyword evidence="3 7" id="KW-0479">Metal-binding</keyword>
<dbReference type="PROSITE" id="PS51007">
    <property type="entry name" value="CYTC"/>
    <property type="match status" value="1"/>
</dbReference>
<sequence length="384" mass="40215">MDMTQSLTTFEIPATMRAAVLREPGAGLKVETIRTPHPKEGEILLKVAACGLCHSDLHVISGAIAFPTPAVLGHEVAGTIVELGPGNEFTGLQVGQQAAGAFLMPCGKCAECARGHDELCLNFFNMNRLKGELYDGETRLFTTDGEPLAMYSMGGLAEYAVIPSTAVAPVPANIDTVPSAILGCAALTGYGAVRRGADLRYGETVAVVAVGGVSTNIVQVAHAMGARQVIAIDVSDEKLAPMAGYGATATINSTTHDPREEVLKLTGGRGVDVAFEALGIPATWQTALDVIADGGRMVPIRLGGGVQTAGVEINRTVRRSQSILGSYGARTRQDLPAVIDMASRGIIDYKDVVSRRFTLEQANEGYELLAHGGIQGRGVVDMSL</sequence>
<evidence type="ECO:0000313" key="9">
    <source>
        <dbReference type="EMBL" id="CBL57405.1"/>
    </source>
</evidence>
<dbReference type="PANTHER" id="PTHR43350">
    <property type="entry name" value="NAD-DEPENDENT ALCOHOL DEHYDROGENASE"/>
    <property type="match status" value="1"/>
</dbReference>
<keyword evidence="4" id="KW-0862">Zinc</keyword>
<dbReference type="HOGENOM" id="CLU_026673_11_2_11"/>
<keyword evidence="10" id="KW-1185">Reference proteome</keyword>
<dbReference type="SMART" id="SM00829">
    <property type="entry name" value="PKS_ER"/>
    <property type="match status" value="1"/>
</dbReference>
<dbReference type="EC" id="1.1.1.1" evidence="9"/>
<organism evidence="9 10">
    <name type="scientific">Propionibacterium freudenreichii subsp. shermanii (strain ATCC 9614 / DSM 4902 / CIP 103027 / NCIMB 8099 / CIRM-BIA1)</name>
    <dbReference type="NCBI Taxonomy" id="754252"/>
    <lineage>
        <taxon>Bacteria</taxon>
        <taxon>Bacillati</taxon>
        <taxon>Actinomycetota</taxon>
        <taxon>Actinomycetes</taxon>
        <taxon>Propionibacteriales</taxon>
        <taxon>Propionibacteriaceae</taxon>
        <taxon>Propionibacterium</taxon>
    </lineage>
</organism>
<proteinExistence type="inferred from homology"/>
<evidence type="ECO:0000313" key="10">
    <source>
        <dbReference type="Proteomes" id="UP000000936"/>
    </source>
</evidence>
<dbReference type="SUPFAM" id="SSF51735">
    <property type="entry name" value="NAD(P)-binding Rossmann-fold domains"/>
    <property type="match status" value="1"/>
</dbReference>
<dbReference type="GO" id="GO:0004022">
    <property type="term" value="F:alcohol dehydrogenase (NAD+) activity"/>
    <property type="evidence" value="ECO:0007669"/>
    <property type="project" value="UniProtKB-EC"/>
</dbReference>
<dbReference type="InterPro" id="IPR011032">
    <property type="entry name" value="GroES-like_sf"/>
</dbReference>
<dbReference type="Gene3D" id="3.90.180.10">
    <property type="entry name" value="Medium-chain alcohol dehydrogenases, catalytic domain"/>
    <property type="match status" value="1"/>
</dbReference>
<dbReference type="Pfam" id="PF00107">
    <property type="entry name" value="ADH_zinc_N"/>
    <property type="match status" value="1"/>
</dbReference>
<dbReference type="GO" id="GO:0009055">
    <property type="term" value="F:electron transfer activity"/>
    <property type="evidence" value="ECO:0007669"/>
    <property type="project" value="InterPro"/>
</dbReference>
<dbReference type="InterPro" id="IPR013154">
    <property type="entry name" value="ADH-like_N"/>
</dbReference>
<keyword evidence="5 9" id="KW-0560">Oxidoreductase</keyword>
<protein>
    <submittedName>
        <fullName evidence="9">Zinc-containing alcohol dehydrogenase superfamily</fullName>
        <ecNumber evidence="9">1.1.1.1</ecNumber>
    </submittedName>
</protein>
<evidence type="ECO:0000256" key="5">
    <source>
        <dbReference type="ARBA" id="ARBA00023002"/>
    </source>
</evidence>
<keyword evidence="7" id="KW-0349">Heme</keyword>
<dbReference type="SUPFAM" id="SSF50129">
    <property type="entry name" value="GroES-like"/>
    <property type="match status" value="1"/>
</dbReference>
<dbReference type="AlphaFoldDB" id="D7GFU4"/>
<evidence type="ECO:0000256" key="6">
    <source>
        <dbReference type="ARBA" id="ARBA00023004"/>
    </source>
</evidence>
<name>D7GFU4_PROFC</name>
<dbReference type="EMBL" id="FN806773">
    <property type="protein sequence ID" value="CBL57405.1"/>
    <property type="molecule type" value="Genomic_DNA"/>
</dbReference>
<evidence type="ECO:0000256" key="7">
    <source>
        <dbReference type="PROSITE-ProRule" id="PRU00433"/>
    </source>
</evidence>
<dbReference type="InterPro" id="IPR036291">
    <property type="entry name" value="NAD(P)-bd_dom_sf"/>
</dbReference>
<accession>D7GFU4</accession>
<dbReference type="InterPro" id="IPR013149">
    <property type="entry name" value="ADH-like_C"/>
</dbReference>
<dbReference type="GO" id="GO:0020037">
    <property type="term" value="F:heme binding"/>
    <property type="evidence" value="ECO:0007669"/>
    <property type="project" value="InterPro"/>
</dbReference>
<dbReference type="STRING" id="754252.PFREUD_19130"/>
<evidence type="ECO:0000256" key="3">
    <source>
        <dbReference type="ARBA" id="ARBA00022723"/>
    </source>
</evidence>
<dbReference type="InterPro" id="IPR009056">
    <property type="entry name" value="Cyt_c-like_dom"/>
</dbReference>